<reference evidence="2 3" key="1">
    <citation type="submission" date="2024-01" db="EMBL/GenBank/DDBJ databases">
        <title>Genome assemblies of Stephania.</title>
        <authorList>
            <person name="Yang L."/>
        </authorList>
    </citation>
    <scope>NUCLEOTIDE SEQUENCE [LARGE SCALE GENOMIC DNA]</scope>
    <source>
        <strain evidence="2">YNDBR</strain>
        <tissue evidence="2">Leaf</tissue>
    </source>
</reference>
<name>A0AAP0E8X3_9MAGN</name>
<organism evidence="2 3">
    <name type="scientific">Stephania yunnanensis</name>
    <dbReference type="NCBI Taxonomy" id="152371"/>
    <lineage>
        <taxon>Eukaryota</taxon>
        <taxon>Viridiplantae</taxon>
        <taxon>Streptophyta</taxon>
        <taxon>Embryophyta</taxon>
        <taxon>Tracheophyta</taxon>
        <taxon>Spermatophyta</taxon>
        <taxon>Magnoliopsida</taxon>
        <taxon>Ranunculales</taxon>
        <taxon>Menispermaceae</taxon>
        <taxon>Menispermoideae</taxon>
        <taxon>Cissampelideae</taxon>
        <taxon>Stephania</taxon>
    </lineage>
</organism>
<evidence type="ECO:0000313" key="3">
    <source>
        <dbReference type="Proteomes" id="UP001420932"/>
    </source>
</evidence>
<evidence type="ECO:0000256" key="1">
    <source>
        <dbReference type="SAM" id="MobiDB-lite"/>
    </source>
</evidence>
<sequence length="53" mass="5478">MAVVTDGARETRHGDTATKHRADKSSGQPAGGRDTAACEPRTVWPAGSEVDVA</sequence>
<dbReference type="AlphaFoldDB" id="A0AAP0E8X3"/>
<feature type="region of interest" description="Disordered" evidence="1">
    <location>
        <begin position="1"/>
        <end position="53"/>
    </location>
</feature>
<feature type="compositionally biased region" description="Basic and acidic residues" evidence="1">
    <location>
        <begin position="7"/>
        <end position="24"/>
    </location>
</feature>
<evidence type="ECO:0000313" key="2">
    <source>
        <dbReference type="EMBL" id="KAK9087213.1"/>
    </source>
</evidence>
<dbReference type="EMBL" id="JBBNAF010000013">
    <property type="protein sequence ID" value="KAK9087213.1"/>
    <property type="molecule type" value="Genomic_DNA"/>
</dbReference>
<dbReference type="Proteomes" id="UP001420932">
    <property type="component" value="Unassembled WGS sequence"/>
</dbReference>
<comment type="caution">
    <text evidence="2">The sequence shown here is derived from an EMBL/GenBank/DDBJ whole genome shotgun (WGS) entry which is preliminary data.</text>
</comment>
<proteinExistence type="predicted"/>
<accession>A0AAP0E8X3</accession>
<keyword evidence="3" id="KW-1185">Reference proteome</keyword>
<protein>
    <submittedName>
        <fullName evidence="2">Uncharacterized protein</fullName>
    </submittedName>
</protein>
<gene>
    <name evidence="2" type="ORF">Syun_029607</name>
</gene>